<dbReference type="InterPro" id="IPR050186">
    <property type="entry name" value="TPT_transporter"/>
</dbReference>
<sequence>MSARPGSRASSSASTGSQSGDAGPGSQLHPQNIPLIDLSSRSPSPYARSRPAAATAASEDDDDDDYFLFEREPSVVRPLVADDVGTGAFSAGGGRRLAGEGSRSSWRRVLRAGGLGSFFFGTWIGWQVYVALLVVWVGGCGFGLLLMNRFILLTGVYKFPYPIAATFIQLVIAHLCLIGFSAFTRAMAQPLSRLGLGAIVAPSVPSGTQGFRGTPKSYPFPLSLLRKIPGGQGGIAGGGIFEFDLKVARQVLPLAVVFVGKVLLSNLSFAYSQMSTYTLSRVGIVPLALIFTAFLTRASHSTGVLSSTLIATITLALACIRTDARVTWESTVSGVFSTLFVALYPILLLRTYRQLVSDLVPQGDALNLNTPHNTLFVDGTTTFPMTSTTSSDAAAVDGFASGPTSREETRAYYRILHYTSLLSLVLLAPVLLLSGEVSNIRHNCYFLDVPFFWFLTVCGGLGAWAVFTSAPLLAKAAGPLALAFVGTPRAAFQLVVLGHFRLPGYAWVAVAMCWVSAAWYVLVRRDEGRVGERRRLEGR</sequence>
<feature type="compositionally biased region" description="Low complexity" evidence="8">
    <location>
        <begin position="39"/>
        <end position="57"/>
    </location>
</feature>
<keyword evidence="4 7" id="KW-0812">Transmembrane</keyword>
<dbReference type="AlphaFoldDB" id="A0A6A6NPX9"/>
<evidence type="ECO:0000256" key="5">
    <source>
        <dbReference type="ARBA" id="ARBA00022989"/>
    </source>
</evidence>
<dbReference type="Proteomes" id="UP000799766">
    <property type="component" value="Unassembled WGS sequence"/>
</dbReference>
<dbReference type="EMBL" id="MU001695">
    <property type="protein sequence ID" value="KAF2453739.1"/>
    <property type="molecule type" value="Genomic_DNA"/>
</dbReference>
<feature type="transmembrane region" description="Helical" evidence="7">
    <location>
        <begin position="278"/>
        <end position="296"/>
    </location>
</feature>
<evidence type="ECO:0000256" key="2">
    <source>
        <dbReference type="ARBA" id="ARBA00010425"/>
    </source>
</evidence>
<dbReference type="GO" id="GO:0030659">
    <property type="term" value="C:cytoplasmic vesicle membrane"/>
    <property type="evidence" value="ECO:0007669"/>
    <property type="project" value="UniProtKB-SubCell"/>
</dbReference>
<evidence type="ECO:0000256" key="4">
    <source>
        <dbReference type="ARBA" id="ARBA00022692"/>
    </source>
</evidence>
<keyword evidence="5 7" id="KW-1133">Transmembrane helix</keyword>
<feature type="transmembrane region" description="Helical" evidence="7">
    <location>
        <begin position="251"/>
        <end position="271"/>
    </location>
</feature>
<keyword evidence="7" id="KW-0968">Cytoplasmic vesicle</keyword>
<comment type="subunit">
    <text evidence="3 7">Homooligomer.</text>
</comment>
<feature type="region of interest" description="Disordered" evidence="8">
    <location>
        <begin position="1"/>
        <end position="61"/>
    </location>
</feature>
<dbReference type="GO" id="GO:0000139">
    <property type="term" value="C:Golgi membrane"/>
    <property type="evidence" value="ECO:0007669"/>
    <property type="project" value="UniProtKB-SubCell"/>
</dbReference>
<evidence type="ECO:0000313" key="10">
    <source>
        <dbReference type="Proteomes" id="UP000799766"/>
    </source>
</evidence>
<feature type="transmembrane region" description="Helical" evidence="7">
    <location>
        <begin position="445"/>
        <end position="467"/>
    </location>
</feature>
<evidence type="ECO:0000256" key="6">
    <source>
        <dbReference type="ARBA" id="ARBA00023136"/>
    </source>
</evidence>
<evidence type="ECO:0000256" key="8">
    <source>
        <dbReference type="SAM" id="MobiDB-lite"/>
    </source>
</evidence>
<evidence type="ECO:0000256" key="1">
    <source>
        <dbReference type="ARBA" id="ARBA00003420"/>
    </source>
</evidence>
<dbReference type="OrthoDB" id="5547497at2759"/>
<keyword evidence="7" id="KW-0333">Golgi apparatus</keyword>
<keyword evidence="7" id="KW-0762">Sugar transport</keyword>
<feature type="transmembrane region" description="Helical" evidence="7">
    <location>
        <begin position="132"/>
        <end position="151"/>
    </location>
</feature>
<feature type="transmembrane region" description="Helical" evidence="7">
    <location>
        <begin position="332"/>
        <end position="352"/>
    </location>
</feature>
<name>A0A6A6NPX9_9PEZI</name>
<feature type="transmembrane region" description="Helical" evidence="7">
    <location>
        <begin position="415"/>
        <end position="433"/>
    </location>
</feature>
<comment type="function">
    <text evidence="1 7">Involved in the import of GDP-mannose from the cytoplasm into the Golgi lumen.</text>
</comment>
<protein>
    <recommendedName>
        <fullName evidence="7">GDP-mannose transporter</fullName>
        <shortName evidence="7">GMT</shortName>
    </recommendedName>
</protein>
<evidence type="ECO:0000313" key="9">
    <source>
        <dbReference type="EMBL" id="KAF2453739.1"/>
    </source>
</evidence>
<keyword evidence="7" id="KW-0256">Endoplasmic reticulum</keyword>
<keyword evidence="6 7" id="KW-0472">Membrane</keyword>
<evidence type="ECO:0000256" key="3">
    <source>
        <dbReference type="ARBA" id="ARBA00011182"/>
    </source>
</evidence>
<feature type="transmembrane region" description="Helical" evidence="7">
    <location>
        <begin position="302"/>
        <end position="320"/>
    </location>
</feature>
<comment type="similarity">
    <text evidence="2 7">Belongs to the TPT transporter family. SLC35D subfamily.</text>
</comment>
<accession>A0A6A6NPX9</accession>
<dbReference type="PANTHER" id="PTHR11132">
    <property type="entry name" value="SOLUTE CARRIER FAMILY 35"/>
    <property type="match status" value="1"/>
</dbReference>
<keyword evidence="10" id="KW-1185">Reference proteome</keyword>
<dbReference type="GO" id="GO:0005789">
    <property type="term" value="C:endoplasmic reticulum membrane"/>
    <property type="evidence" value="ECO:0007669"/>
    <property type="project" value="UniProtKB-SubCell"/>
</dbReference>
<feature type="compositionally biased region" description="Low complexity" evidence="8">
    <location>
        <begin position="1"/>
        <end position="21"/>
    </location>
</feature>
<reference evidence="9" key="1">
    <citation type="journal article" date="2020" name="Stud. Mycol.">
        <title>101 Dothideomycetes genomes: a test case for predicting lifestyles and emergence of pathogens.</title>
        <authorList>
            <person name="Haridas S."/>
            <person name="Albert R."/>
            <person name="Binder M."/>
            <person name="Bloem J."/>
            <person name="Labutti K."/>
            <person name="Salamov A."/>
            <person name="Andreopoulos B."/>
            <person name="Baker S."/>
            <person name="Barry K."/>
            <person name="Bills G."/>
            <person name="Bluhm B."/>
            <person name="Cannon C."/>
            <person name="Castanera R."/>
            <person name="Culley D."/>
            <person name="Daum C."/>
            <person name="Ezra D."/>
            <person name="Gonzalez J."/>
            <person name="Henrissat B."/>
            <person name="Kuo A."/>
            <person name="Liang C."/>
            <person name="Lipzen A."/>
            <person name="Lutzoni F."/>
            <person name="Magnuson J."/>
            <person name="Mondo S."/>
            <person name="Nolan M."/>
            <person name="Ohm R."/>
            <person name="Pangilinan J."/>
            <person name="Park H.-J."/>
            <person name="Ramirez L."/>
            <person name="Alfaro M."/>
            <person name="Sun H."/>
            <person name="Tritt A."/>
            <person name="Yoshinaga Y."/>
            <person name="Zwiers L.-H."/>
            <person name="Turgeon B."/>
            <person name="Goodwin S."/>
            <person name="Spatafora J."/>
            <person name="Crous P."/>
            <person name="Grigoriev I."/>
        </authorList>
    </citation>
    <scope>NUCLEOTIDE SEQUENCE</scope>
    <source>
        <strain evidence="9">ATCC 16933</strain>
    </source>
</reference>
<feature type="transmembrane region" description="Helical" evidence="7">
    <location>
        <begin position="163"/>
        <end position="183"/>
    </location>
</feature>
<gene>
    <name evidence="9" type="ORF">BDY21DRAFT_354924</name>
</gene>
<comment type="subcellular location">
    <subcellularLocation>
        <location evidence="7">Golgi apparatus membrane</location>
        <topology evidence="7">Multi-pass membrane protein</topology>
    </subcellularLocation>
    <subcellularLocation>
        <location evidence="7">Cytoplasmic vesicle membrane</location>
        <topology evidence="7">Multi-pass membrane protein</topology>
    </subcellularLocation>
    <subcellularLocation>
        <location evidence="7">Endoplasmic reticulum membrane</location>
        <topology evidence="7">Multi-pass membrane protein</topology>
    </subcellularLocation>
</comment>
<organism evidence="9 10">
    <name type="scientific">Lineolata rhizophorae</name>
    <dbReference type="NCBI Taxonomy" id="578093"/>
    <lineage>
        <taxon>Eukaryota</taxon>
        <taxon>Fungi</taxon>
        <taxon>Dikarya</taxon>
        <taxon>Ascomycota</taxon>
        <taxon>Pezizomycotina</taxon>
        <taxon>Dothideomycetes</taxon>
        <taxon>Dothideomycetes incertae sedis</taxon>
        <taxon>Lineolatales</taxon>
        <taxon>Lineolataceae</taxon>
        <taxon>Lineolata</taxon>
    </lineage>
</organism>
<proteinExistence type="inferred from homology"/>
<keyword evidence="7" id="KW-0813">Transport</keyword>
<feature type="transmembrane region" description="Helical" evidence="7">
    <location>
        <begin position="504"/>
        <end position="523"/>
    </location>
</feature>
<evidence type="ECO:0000256" key="7">
    <source>
        <dbReference type="RuleBase" id="RU367097"/>
    </source>
</evidence>